<organism evidence="3 4">
    <name type="scientific">Saccharolobus shibatae (strain ATCC 51178 / DSM 5389 / JCM 8931 / NBRC 15437 / B12)</name>
    <name type="common">Sulfolobus shibatae</name>
    <dbReference type="NCBI Taxonomy" id="523848"/>
    <lineage>
        <taxon>Archaea</taxon>
        <taxon>Thermoproteota</taxon>
        <taxon>Thermoprotei</taxon>
        <taxon>Sulfolobales</taxon>
        <taxon>Sulfolobaceae</taxon>
        <taxon>Saccharolobus</taxon>
    </lineage>
</organism>
<reference evidence="3" key="1">
    <citation type="journal article" date="2021" name="Environ. Microbiol.">
        <title>New insights into the diversity and evolution of the archaeal mobilome from three complete genomes of Saccharolobus shibatae.</title>
        <authorList>
            <person name="Medvedeva S."/>
            <person name="Brandt D."/>
            <person name="Cvirkaite-Krupovic V."/>
            <person name="Liu Y."/>
            <person name="Severinov K."/>
            <person name="Ishino S."/>
            <person name="Ishino Y."/>
            <person name="Prangishvili D."/>
            <person name="Kalinowski J."/>
            <person name="Krupovic M."/>
        </authorList>
    </citation>
    <scope>NUCLEOTIDE SEQUENCE</scope>
    <source>
        <strain evidence="3">B12</strain>
    </source>
</reference>
<dbReference type="EMBL" id="CP077717">
    <property type="protein sequence ID" value="QXJ30166.1"/>
    <property type="molecule type" value="Genomic_DNA"/>
</dbReference>
<accession>A0A8F5GUS1</accession>
<feature type="region of interest" description="Disordered" evidence="1">
    <location>
        <begin position="400"/>
        <end position="485"/>
    </location>
</feature>
<keyword evidence="2" id="KW-0472">Membrane</keyword>
<dbReference type="RefSeq" id="WP_218266528.1">
    <property type="nucleotide sequence ID" value="NZ_CP077717.1"/>
</dbReference>
<dbReference type="GeneID" id="65564534"/>
<name>A0A8F5GUS1_SACSH</name>
<feature type="transmembrane region" description="Helical" evidence="2">
    <location>
        <begin position="488"/>
        <end position="511"/>
    </location>
</feature>
<protein>
    <submittedName>
        <fullName evidence="3">Uncharacterized protein</fullName>
    </submittedName>
</protein>
<gene>
    <name evidence="3" type="ORF">J5U23_03061</name>
</gene>
<dbReference type="KEGG" id="sshi:J5U23_03061"/>
<proteinExistence type="predicted"/>
<evidence type="ECO:0000313" key="4">
    <source>
        <dbReference type="Proteomes" id="UP000694018"/>
    </source>
</evidence>
<evidence type="ECO:0000256" key="2">
    <source>
        <dbReference type="SAM" id="Phobius"/>
    </source>
</evidence>
<feature type="transmembrane region" description="Helical" evidence="2">
    <location>
        <begin position="6"/>
        <end position="26"/>
    </location>
</feature>
<feature type="transmembrane region" description="Helical" evidence="2">
    <location>
        <begin position="38"/>
        <end position="61"/>
    </location>
</feature>
<dbReference type="AlphaFoldDB" id="A0A8F5GUS1"/>
<sequence length="514" mass="55523">MFYLIHLDPLYLILTNIILLSKKFIYKHGLHNVMSVNLRKVLVTGFISLFAILMLILPITLVQSQTVTNITLVPTGFITIPTTGSSASFTAYVINNNPNSETVNVYLNGNSYTTITVPPYSYSPVTLSLPTGKNVLIVNGQSLVITVNSVSKVVSANILLNNSANLILINGIPGKLYTVNLTISNIHNWNTSVSTYTYSSVFLTNMYRLYNAPFELQPPLSNSSYVPILVPGYVSQGLYYFYNYIQFYNISNYRQVLGYVPFVIFVNVSYGLNGTLVTSNTYTSNNITVSFVTTNGYTYILSKYPFSLSDKVIVEVSPQSSSLRPFTTAIGNFTSTLTINGQPIQEPYFGSNSTEFAYGNSWIELKIPEQYTGTQYQINITYITPHGMVSTGLIPTITSTTTTTTSSTTSTTSSTTTTTPTSTTTSSTSTTTTSTSTTSSSTSTSTTSTSTSSTTTVSTTSTTSTSTTSTTIPTTSSSTTTSVTSSGISAPVIIGIVIVIIVIVVAAVILLRRR</sequence>
<keyword evidence="2" id="KW-0812">Transmembrane</keyword>
<evidence type="ECO:0000313" key="3">
    <source>
        <dbReference type="EMBL" id="QXJ30166.1"/>
    </source>
</evidence>
<dbReference type="OrthoDB" id="37182at2157"/>
<keyword evidence="2" id="KW-1133">Transmembrane helix</keyword>
<evidence type="ECO:0000256" key="1">
    <source>
        <dbReference type="SAM" id="MobiDB-lite"/>
    </source>
</evidence>
<dbReference type="Proteomes" id="UP000694018">
    <property type="component" value="Chromosome"/>
</dbReference>